<keyword evidence="3" id="KW-1185">Reference proteome</keyword>
<dbReference type="Gene3D" id="3.40.50.300">
    <property type="entry name" value="P-loop containing nucleotide triphosphate hydrolases"/>
    <property type="match status" value="1"/>
</dbReference>
<evidence type="ECO:0000313" key="2">
    <source>
        <dbReference type="EMBL" id="GLQ21476.1"/>
    </source>
</evidence>
<dbReference type="SUPFAM" id="SSF52540">
    <property type="entry name" value="P-loop containing nucleoside triphosphate hydrolases"/>
    <property type="match status" value="1"/>
</dbReference>
<dbReference type="PANTHER" id="PTHR10285">
    <property type="entry name" value="URIDINE KINASE"/>
    <property type="match status" value="1"/>
</dbReference>
<name>A0ABQ5V1P6_9PROT</name>
<reference evidence="2" key="1">
    <citation type="journal article" date="2014" name="Int. J. Syst. Evol. Microbiol.">
        <title>Complete genome of a new Firmicutes species belonging to the dominant human colonic microbiota ('Ruminococcus bicirculans') reveals two chromosomes and a selective capacity to utilize plant glucans.</title>
        <authorList>
            <consortium name="NISC Comparative Sequencing Program"/>
            <person name="Wegmann U."/>
            <person name="Louis P."/>
            <person name="Goesmann A."/>
            <person name="Henrissat B."/>
            <person name="Duncan S.H."/>
            <person name="Flint H.J."/>
        </authorList>
    </citation>
    <scope>NUCLEOTIDE SEQUENCE</scope>
    <source>
        <strain evidence="2">NBRC 108216</strain>
    </source>
</reference>
<dbReference type="GO" id="GO:0016301">
    <property type="term" value="F:kinase activity"/>
    <property type="evidence" value="ECO:0007669"/>
    <property type="project" value="UniProtKB-KW"/>
</dbReference>
<keyword evidence="2" id="KW-0808">Transferase</keyword>
<protein>
    <submittedName>
        <fullName evidence="2">Uridine kinase</fullName>
    </submittedName>
</protein>
<proteinExistence type="predicted"/>
<dbReference type="Proteomes" id="UP001161390">
    <property type="component" value="Unassembled WGS sequence"/>
</dbReference>
<dbReference type="InterPro" id="IPR006083">
    <property type="entry name" value="PRK/URK"/>
</dbReference>
<feature type="domain" description="Phosphoribulokinase/uridine kinase" evidence="1">
    <location>
        <begin position="6"/>
        <end position="179"/>
    </location>
</feature>
<dbReference type="Pfam" id="PF00485">
    <property type="entry name" value="PRK"/>
    <property type="match status" value="1"/>
</dbReference>
<comment type="caution">
    <text evidence="2">The sequence shown here is derived from an EMBL/GenBank/DDBJ whole genome shotgun (WGS) entry which is preliminary data.</text>
</comment>
<dbReference type="RefSeq" id="WP_284373067.1">
    <property type="nucleotide sequence ID" value="NZ_BSNJ01000005.1"/>
</dbReference>
<evidence type="ECO:0000259" key="1">
    <source>
        <dbReference type="Pfam" id="PF00485"/>
    </source>
</evidence>
<sequence length="202" mass="22567">MKTLFICGGSASGKTYLARMIMRQLQSATLMSQDAFYHDRPSGSAADRHDFDFDQPYAIDWDEMKAALESLCQGEVTDIPVYDFNVSLRAGSEPLVPEGDVLIVDGTLILSQPKIAALGDVSVFVRAPETLRRARREHRDVEERGRTITFVRQQLAEQVFPAHDQHVEPSAVHADLILDAEDIMRDPEGTVRQVLELLEQTG</sequence>
<organism evidence="2 3">
    <name type="scientific">Algimonas porphyrae</name>
    <dbReference type="NCBI Taxonomy" id="1128113"/>
    <lineage>
        <taxon>Bacteria</taxon>
        <taxon>Pseudomonadati</taxon>
        <taxon>Pseudomonadota</taxon>
        <taxon>Alphaproteobacteria</taxon>
        <taxon>Maricaulales</taxon>
        <taxon>Robiginitomaculaceae</taxon>
        <taxon>Algimonas</taxon>
    </lineage>
</organism>
<evidence type="ECO:0000313" key="3">
    <source>
        <dbReference type="Proteomes" id="UP001161390"/>
    </source>
</evidence>
<accession>A0ABQ5V1P6</accession>
<dbReference type="InterPro" id="IPR027417">
    <property type="entry name" value="P-loop_NTPase"/>
</dbReference>
<gene>
    <name evidence="2" type="ORF">GCM10007854_24310</name>
</gene>
<dbReference type="EMBL" id="BSNJ01000005">
    <property type="protein sequence ID" value="GLQ21476.1"/>
    <property type="molecule type" value="Genomic_DNA"/>
</dbReference>
<reference evidence="2" key="2">
    <citation type="submission" date="2023-01" db="EMBL/GenBank/DDBJ databases">
        <title>Draft genome sequence of Algimonas porphyrae strain NBRC 108216.</title>
        <authorList>
            <person name="Sun Q."/>
            <person name="Mori K."/>
        </authorList>
    </citation>
    <scope>NUCLEOTIDE SEQUENCE</scope>
    <source>
        <strain evidence="2">NBRC 108216</strain>
    </source>
</reference>
<keyword evidence="2" id="KW-0418">Kinase</keyword>
<dbReference type="PRINTS" id="PR00988">
    <property type="entry name" value="URIDINKINASE"/>
</dbReference>